<gene>
    <name evidence="2" type="ORF">AVEN_179631_1</name>
</gene>
<name>A0A4Y2BCX8_ARAVE</name>
<sequence length="84" mass="9296">MSHPQQIFSSSADYFGSAPWAAFQGHKSWNPPVNSNYADGKVHPPPNAKPWHPTSSPDDSDTVCQIQSPDPFSCWSCSFPFTQQ</sequence>
<protein>
    <submittedName>
        <fullName evidence="2">Uncharacterized protein</fullName>
    </submittedName>
</protein>
<comment type="caution">
    <text evidence="2">The sequence shown here is derived from an EMBL/GenBank/DDBJ whole genome shotgun (WGS) entry which is preliminary data.</text>
</comment>
<organism evidence="2 3">
    <name type="scientific">Araneus ventricosus</name>
    <name type="common">Orbweaver spider</name>
    <name type="synonym">Epeira ventricosa</name>
    <dbReference type="NCBI Taxonomy" id="182803"/>
    <lineage>
        <taxon>Eukaryota</taxon>
        <taxon>Metazoa</taxon>
        <taxon>Ecdysozoa</taxon>
        <taxon>Arthropoda</taxon>
        <taxon>Chelicerata</taxon>
        <taxon>Arachnida</taxon>
        <taxon>Araneae</taxon>
        <taxon>Araneomorphae</taxon>
        <taxon>Entelegynae</taxon>
        <taxon>Araneoidea</taxon>
        <taxon>Araneidae</taxon>
        <taxon>Araneus</taxon>
    </lineage>
</organism>
<proteinExistence type="predicted"/>
<accession>A0A4Y2BCX8</accession>
<evidence type="ECO:0000313" key="2">
    <source>
        <dbReference type="EMBL" id="GBL89863.1"/>
    </source>
</evidence>
<dbReference type="Proteomes" id="UP000499080">
    <property type="component" value="Unassembled WGS sequence"/>
</dbReference>
<feature type="compositionally biased region" description="Polar residues" evidence="1">
    <location>
        <begin position="53"/>
        <end position="64"/>
    </location>
</feature>
<keyword evidence="3" id="KW-1185">Reference proteome</keyword>
<evidence type="ECO:0000256" key="1">
    <source>
        <dbReference type="SAM" id="MobiDB-lite"/>
    </source>
</evidence>
<dbReference type="OrthoDB" id="10481891at2759"/>
<dbReference type="EMBL" id="BGPR01000067">
    <property type="protein sequence ID" value="GBL89863.1"/>
    <property type="molecule type" value="Genomic_DNA"/>
</dbReference>
<dbReference type="AlphaFoldDB" id="A0A4Y2BCX8"/>
<reference evidence="2 3" key="1">
    <citation type="journal article" date="2019" name="Sci. Rep.">
        <title>Orb-weaving spider Araneus ventricosus genome elucidates the spidroin gene catalogue.</title>
        <authorList>
            <person name="Kono N."/>
            <person name="Nakamura H."/>
            <person name="Ohtoshi R."/>
            <person name="Moran D.A.P."/>
            <person name="Shinohara A."/>
            <person name="Yoshida Y."/>
            <person name="Fujiwara M."/>
            <person name="Mori M."/>
            <person name="Tomita M."/>
            <person name="Arakawa K."/>
        </authorList>
    </citation>
    <scope>NUCLEOTIDE SEQUENCE [LARGE SCALE GENOMIC DNA]</scope>
</reference>
<evidence type="ECO:0000313" key="3">
    <source>
        <dbReference type="Proteomes" id="UP000499080"/>
    </source>
</evidence>
<feature type="region of interest" description="Disordered" evidence="1">
    <location>
        <begin position="32"/>
        <end position="64"/>
    </location>
</feature>